<dbReference type="Pfam" id="PF18348">
    <property type="entry name" value="SH3_16"/>
    <property type="match status" value="1"/>
</dbReference>
<dbReference type="Gene3D" id="2.30.30.40">
    <property type="entry name" value="SH3 Domains"/>
    <property type="match status" value="1"/>
</dbReference>
<accession>L0FWQ1</accession>
<dbReference type="AlphaFoldDB" id="L0FWQ1"/>
<dbReference type="eggNOG" id="COG0791">
    <property type="taxonomic scope" value="Bacteria"/>
</dbReference>
<dbReference type="InterPro" id="IPR000064">
    <property type="entry name" value="NLP_P60_dom"/>
</dbReference>
<evidence type="ECO:0000256" key="2">
    <source>
        <dbReference type="ARBA" id="ARBA00022670"/>
    </source>
</evidence>
<dbReference type="SUPFAM" id="SSF54001">
    <property type="entry name" value="Cysteine proteinases"/>
    <property type="match status" value="1"/>
</dbReference>
<feature type="domain" description="NlpC/P60" evidence="5">
    <location>
        <begin position="142"/>
        <end position="269"/>
    </location>
</feature>
<dbReference type="InterPro" id="IPR051202">
    <property type="entry name" value="Peptidase_C40"/>
</dbReference>
<dbReference type="STRING" id="926556.Echvi_2087"/>
<evidence type="ECO:0000313" key="7">
    <source>
        <dbReference type="Proteomes" id="UP000010796"/>
    </source>
</evidence>
<dbReference type="RefSeq" id="WP_015265899.1">
    <property type="nucleotide sequence ID" value="NC_019904.1"/>
</dbReference>
<keyword evidence="4" id="KW-0788">Thiol protease</keyword>
<evidence type="ECO:0000313" key="6">
    <source>
        <dbReference type="EMBL" id="AGA78339.1"/>
    </source>
</evidence>
<keyword evidence="3 6" id="KW-0378">Hydrolase</keyword>
<dbReference type="GO" id="GO:0006508">
    <property type="term" value="P:proteolysis"/>
    <property type="evidence" value="ECO:0007669"/>
    <property type="project" value="UniProtKB-KW"/>
</dbReference>
<reference evidence="7" key="1">
    <citation type="submission" date="2012-02" db="EMBL/GenBank/DDBJ databases">
        <title>The complete genome of Echinicola vietnamensis DSM 17526.</title>
        <authorList>
            <person name="Lucas S."/>
            <person name="Copeland A."/>
            <person name="Lapidus A."/>
            <person name="Glavina del Rio T."/>
            <person name="Dalin E."/>
            <person name="Tice H."/>
            <person name="Bruce D."/>
            <person name="Goodwin L."/>
            <person name="Pitluck S."/>
            <person name="Peters L."/>
            <person name="Ovchinnikova G."/>
            <person name="Teshima H."/>
            <person name="Kyrpides N."/>
            <person name="Mavromatis K."/>
            <person name="Ivanova N."/>
            <person name="Brettin T."/>
            <person name="Detter J.C."/>
            <person name="Han C."/>
            <person name="Larimer F."/>
            <person name="Land M."/>
            <person name="Hauser L."/>
            <person name="Markowitz V."/>
            <person name="Cheng J.-F."/>
            <person name="Hugenholtz P."/>
            <person name="Woyke T."/>
            <person name="Wu D."/>
            <person name="Brambilla E."/>
            <person name="Klenk H.-P."/>
            <person name="Eisen J.A."/>
        </authorList>
    </citation>
    <scope>NUCLEOTIDE SEQUENCE [LARGE SCALE GENOMIC DNA]</scope>
    <source>
        <strain evidence="7">DSM 17526 / LMG 23754 / KMM 6221</strain>
    </source>
</reference>
<dbReference type="GO" id="GO:0008234">
    <property type="term" value="F:cysteine-type peptidase activity"/>
    <property type="evidence" value="ECO:0007669"/>
    <property type="project" value="UniProtKB-KW"/>
</dbReference>
<dbReference type="InterPro" id="IPR038765">
    <property type="entry name" value="Papain-like_cys_pep_sf"/>
</dbReference>
<sequence length="269" mass="30384">MQNENLTEWPIEHQFGICRMSLVSVYLEPSPGVGLLTQLLFGETYTVLGITGDEKWIRIKTTEEGATGWMLRAQHHQINEEDYRYYNYEDYQVVTSPVATIKYQGEQLHILAGSHLHIGSTELFDMGGVMEFKGAGRHIKDKASREELISLAKRFMHVPFLSGGRGFFGIGAGSFIQLSYKMAGYSVPKFISKLVEAGKSVKEKKIQVGDIVIFGNNKDIPHHAGIYVGENQVIHVWGRVRIDPVKLDGRIMTRNNSPLYRVLDIRSLL</sequence>
<comment type="similarity">
    <text evidence="1">Belongs to the peptidase C40 family.</text>
</comment>
<dbReference type="HOGENOM" id="CLU_016043_13_2_10"/>
<evidence type="ECO:0000259" key="5">
    <source>
        <dbReference type="PROSITE" id="PS51935"/>
    </source>
</evidence>
<name>L0FWQ1_ECHVK</name>
<dbReference type="PANTHER" id="PTHR47053:SF1">
    <property type="entry name" value="MUREIN DD-ENDOPEPTIDASE MEPH-RELATED"/>
    <property type="match status" value="1"/>
</dbReference>
<dbReference type="Proteomes" id="UP000010796">
    <property type="component" value="Chromosome"/>
</dbReference>
<dbReference type="Gene3D" id="3.90.1720.10">
    <property type="entry name" value="endopeptidase domain like (from Nostoc punctiforme)"/>
    <property type="match status" value="1"/>
</dbReference>
<dbReference type="InterPro" id="IPR041382">
    <property type="entry name" value="SH3_16"/>
</dbReference>
<keyword evidence="2" id="KW-0645">Protease</keyword>
<dbReference type="KEGG" id="evi:Echvi_2087"/>
<evidence type="ECO:0000256" key="3">
    <source>
        <dbReference type="ARBA" id="ARBA00022801"/>
    </source>
</evidence>
<gene>
    <name evidence="6" type="ordered locus">Echvi_2087</name>
</gene>
<dbReference type="PANTHER" id="PTHR47053">
    <property type="entry name" value="MUREIN DD-ENDOPEPTIDASE MEPH-RELATED"/>
    <property type="match status" value="1"/>
</dbReference>
<organism evidence="6 7">
    <name type="scientific">Echinicola vietnamensis (strain DSM 17526 / LMG 23754 / KMM 6221)</name>
    <dbReference type="NCBI Taxonomy" id="926556"/>
    <lineage>
        <taxon>Bacteria</taxon>
        <taxon>Pseudomonadati</taxon>
        <taxon>Bacteroidota</taxon>
        <taxon>Cytophagia</taxon>
        <taxon>Cytophagales</taxon>
        <taxon>Cyclobacteriaceae</taxon>
        <taxon>Echinicola</taxon>
    </lineage>
</organism>
<protein>
    <submittedName>
        <fullName evidence="6">Cell wall-associated hydrolase, invasion-associated protein</fullName>
    </submittedName>
</protein>
<dbReference type="Pfam" id="PF00877">
    <property type="entry name" value="NLPC_P60"/>
    <property type="match status" value="1"/>
</dbReference>
<dbReference type="OrthoDB" id="9813368at2"/>
<proteinExistence type="inferred from homology"/>
<dbReference type="EMBL" id="CP003346">
    <property type="protein sequence ID" value="AGA78339.1"/>
    <property type="molecule type" value="Genomic_DNA"/>
</dbReference>
<dbReference type="PROSITE" id="PS51935">
    <property type="entry name" value="NLPC_P60"/>
    <property type="match status" value="1"/>
</dbReference>
<evidence type="ECO:0000256" key="4">
    <source>
        <dbReference type="ARBA" id="ARBA00022807"/>
    </source>
</evidence>
<keyword evidence="7" id="KW-1185">Reference proteome</keyword>
<evidence type="ECO:0000256" key="1">
    <source>
        <dbReference type="ARBA" id="ARBA00007074"/>
    </source>
</evidence>